<protein>
    <recommendedName>
        <fullName evidence="6">Calpain catalytic domain-containing protein</fullName>
    </recommendedName>
</protein>
<dbReference type="PROSITE" id="PS00139">
    <property type="entry name" value="THIOL_PROTEASE_CYS"/>
    <property type="match status" value="1"/>
</dbReference>
<keyword evidence="3 5" id="KW-0378">Hydrolase</keyword>
<evidence type="ECO:0000256" key="4">
    <source>
        <dbReference type="ARBA" id="ARBA00022807"/>
    </source>
</evidence>
<proteinExistence type="inferred from homology"/>
<feature type="active site" evidence="5">
    <location>
        <position position="240"/>
    </location>
</feature>
<dbReference type="InterPro" id="IPR001300">
    <property type="entry name" value="Peptidase_C2_calpain_cat"/>
</dbReference>
<dbReference type="InterPro" id="IPR022684">
    <property type="entry name" value="Calpain_cysteine_protease"/>
</dbReference>
<dbReference type="SMART" id="SM00230">
    <property type="entry name" value="CysPc"/>
    <property type="match status" value="1"/>
</dbReference>
<feature type="active site" evidence="5">
    <location>
        <position position="59"/>
    </location>
</feature>
<feature type="active site" evidence="5">
    <location>
        <position position="218"/>
    </location>
</feature>
<organism evidence="7 8">
    <name type="scientific">Bonamia ostreae</name>
    <dbReference type="NCBI Taxonomy" id="126728"/>
    <lineage>
        <taxon>Eukaryota</taxon>
        <taxon>Sar</taxon>
        <taxon>Rhizaria</taxon>
        <taxon>Endomyxa</taxon>
        <taxon>Ascetosporea</taxon>
        <taxon>Haplosporida</taxon>
        <taxon>Bonamia</taxon>
    </lineage>
</organism>
<dbReference type="EMBL" id="JBDODL010001488">
    <property type="protein sequence ID" value="MES1921565.1"/>
    <property type="molecule type" value="Genomic_DNA"/>
</dbReference>
<dbReference type="PRINTS" id="PR00704">
    <property type="entry name" value="CALPAIN"/>
</dbReference>
<keyword evidence="2 5" id="KW-0645">Protease</keyword>
<evidence type="ECO:0000256" key="1">
    <source>
        <dbReference type="ARBA" id="ARBA00007623"/>
    </source>
</evidence>
<dbReference type="InterPro" id="IPR038765">
    <property type="entry name" value="Papain-like_cys_pep_sf"/>
</dbReference>
<sequence>MPKFLDRDFPPDRSSIFTKGQTPNVQISWKRLEDLVDVGTDLIASTSAEDIVQGSLGDCWLLASLTAIADNKKILDRIFNTKIVNSDGKYSLTFNIDGMDKVIQIDSYLPFLPNGLLYSARMEHEQIWVAVAEKAMAKCVGGYDRMESGDCEEALRDFTGCPTDTFDDKLDPGDYWQKLREYANSKDHLLTCGIDSSSIPNLPKVHPQILSNGLLMDHVYTILDARCHDETQTRLLKLRNPWGNLEFNGKWSDFSTAWNPSLRAFFGSKNDSNDGIFFISFEEFANFFNVVSYCDTRDGWNASRIKSKFVKNEIVDTDVLSLNIPEDSSNFLAIHQQDERVKNAKKHI</sequence>
<evidence type="ECO:0000256" key="5">
    <source>
        <dbReference type="PROSITE-ProRule" id="PRU00239"/>
    </source>
</evidence>
<dbReference type="Gene3D" id="3.90.70.10">
    <property type="entry name" value="Cysteine proteinases"/>
    <property type="match status" value="1"/>
</dbReference>
<evidence type="ECO:0000259" key="6">
    <source>
        <dbReference type="PROSITE" id="PS50203"/>
    </source>
</evidence>
<gene>
    <name evidence="7" type="ORF">MHBO_003098</name>
</gene>
<keyword evidence="8" id="KW-1185">Reference proteome</keyword>
<comment type="similarity">
    <text evidence="1">Belongs to the peptidase C2 family.</text>
</comment>
<dbReference type="PANTHER" id="PTHR10183:SF379">
    <property type="entry name" value="CALPAIN-5"/>
    <property type="match status" value="1"/>
</dbReference>
<name>A0ABV2APF5_9EUKA</name>
<evidence type="ECO:0000256" key="3">
    <source>
        <dbReference type="ARBA" id="ARBA00022801"/>
    </source>
</evidence>
<feature type="domain" description="Calpain catalytic" evidence="6">
    <location>
        <begin position="3"/>
        <end position="297"/>
    </location>
</feature>
<feature type="non-terminal residue" evidence="7">
    <location>
        <position position="348"/>
    </location>
</feature>
<dbReference type="SUPFAM" id="SSF54001">
    <property type="entry name" value="Cysteine proteinases"/>
    <property type="match status" value="1"/>
</dbReference>
<keyword evidence="4 5" id="KW-0788">Thiol protease</keyword>
<reference evidence="7 8" key="1">
    <citation type="journal article" date="2024" name="BMC Biol.">
        <title>Comparative genomics of Ascetosporea gives new insight into the evolutionary basis for animal parasitism in Rhizaria.</title>
        <authorList>
            <person name="Hiltunen Thoren M."/>
            <person name="Onut-Brannstrom I."/>
            <person name="Alfjorden A."/>
            <person name="Peckova H."/>
            <person name="Swords F."/>
            <person name="Hooper C."/>
            <person name="Holzer A.S."/>
            <person name="Bass D."/>
            <person name="Burki F."/>
        </authorList>
    </citation>
    <scope>NUCLEOTIDE SEQUENCE [LARGE SCALE GENOMIC DNA]</scope>
    <source>
        <strain evidence="7">20-A016</strain>
    </source>
</reference>
<comment type="caution">
    <text evidence="7">The sequence shown here is derived from an EMBL/GenBank/DDBJ whole genome shotgun (WGS) entry which is preliminary data.</text>
</comment>
<dbReference type="Pfam" id="PF00648">
    <property type="entry name" value="Peptidase_C2"/>
    <property type="match status" value="1"/>
</dbReference>
<accession>A0ABV2APF5</accession>
<dbReference type="CDD" id="cd00044">
    <property type="entry name" value="CysPc"/>
    <property type="match status" value="1"/>
</dbReference>
<evidence type="ECO:0000256" key="2">
    <source>
        <dbReference type="ARBA" id="ARBA00022670"/>
    </source>
</evidence>
<dbReference type="PROSITE" id="PS50203">
    <property type="entry name" value="CALPAIN_CAT"/>
    <property type="match status" value="1"/>
</dbReference>
<dbReference type="InterPro" id="IPR000169">
    <property type="entry name" value="Pept_cys_AS"/>
</dbReference>
<dbReference type="Proteomes" id="UP001439008">
    <property type="component" value="Unassembled WGS sequence"/>
</dbReference>
<evidence type="ECO:0000313" key="7">
    <source>
        <dbReference type="EMBL" id="MES1921565.1"/>
    </source>
</evidence>
<evidence type="ECO:0000313" key="8">
    <source>
        <dbReference type="Proteomes" id="UP001439008"/>
    </source>
</evidence>
<dbReference type="PANTHER" id="PTHR10183">
    <property type="entry name" value="CALPAIN"/>
    <property type="match status" value="1"/>
</dbReference>